<comment type="caution">
    <text evidence="2">The sequence shown here is derived from an EMBL/GenBank/DDBJ whole genome shotgun (WGS) entry which is preliminary data.</text>
</comment>
<dbReference type="AlphaFoldDB" id="A0AAW1IC47"/>
<reference evidence="2 3" key="1">
    <citation type="journal article" date="2024" name="BMC Genomics">
        <title>De novo assembly and annotation of Popillia japonica's genome with initial clues to its potential as an invasive pest.</title>
        <authorList>
            <person name="Cucini C."/>
            <person name="Boschi S."/>
            <person name="Funari R."/>
            <person name="Cardaioli E."/>
            <person name="Iannotti N."/>
            <person name="Marturano G."/>
            <person name="Paoli F."/>
            <person name="Bruttini M."/>
            <person name="Carapelli A."/>
            <person name="Frati F."/>
            <person name="Nardi F."/>
        </authorList>
    </citation>
    <scope>NUCLEOTIDE SEQUENCE [LARGE SCALE GENOMIC DNA]</scope>
    <source>
        <strain evidence="2">DMR45628</strain>
    </source>
</reference>
<organism evidence="2 3">
    <name type="scientific">Popillia japonica</name>
    <name type="common">Japanese beetle</name>
    <dbReference type="NCBI Taxonomy" id="7064"/>
    <lineage>
        <taxon>Eukaryota</taxon>
        <taxon>Metazoa</taxon>
        <taxon>Ecdysozoa</taxon>
        <taxon>Arthropoda</taxon>
        <taxon>Hexapoda</taxon>
        <taxon>Insecta</taxon>
        <taxon>Pterygota</taxon>
        <taxon>Neoptera</taxon>
        <taxon>Endopterygota</taxon>
        <taxon>Coleoptera</taxon>
        <taxon>Polyphaga</taxon>
        <taxon>Scarabaeiformia</taxon>
        <taxon>Scarabaeidae</taxon>
        <taxon>Rutelinae</taxon>
        <taxon>Popillia</taxon>
    </lineage>
</organism>
<accession>A0AAW1IC47</accession>
<feature type="region of interest" description="Disordered" evidence="1">
    <location>
        <begin position="29"/>
        <end position="49"/>
    </location>
</feature>
<evidence type="ECO:0000256" key="1">
    <source>
        <dbReference type="SAM" id="MobiDB-lite"/>
    </source>
</evidence>
<gene>
    <name evidence="2" type="ORF">QE152_g37008</name>
</gene>
<keyword evidence="3" id="KW-1185">Reference proteome</keyword>
<evidence type="ECO:0000313" key="3">
    <source>
        <dbReference type="Proteomes" id="UP001458880"/>
    </source>
</evidence>
<dbReference type="Proteomes" id="UP001458880">
    <property type="component" value="Unassembled WGS sequence"/>
</dbReference>
<evidence type="ECO:0000313" key="2">
    <source>
        <dbReference type="EMBL" id="KAK9686676.1"/>
    </source>
</evidence>
<protein>
    <submittedName>
        <fullName evidence="2">Uncharacterized protein</fullName>
    </submittedName>
</protein>
<sequence length="84" mass="9421">MPKPRVKPDLHAALGQQEALHIKHIDTAKPYSSRQRQAPCCISRQSSTPRARLGGSSAFAVFSRSADYHVFRSLSNHMRGFDKE</sequence>
<proteinExistence type="predicted"/>
<dbReference type="EMBL" id="JASPKY010000689">
    <property type="protein sequence ID" value="KAK9686676.1"/>
    <property type="molecule type" value="Genomic_DNA"/>
</dbReference>
<name>A0AAW1IC47_POPJA</name>